<evidence type="ECO:0000313" key="4">
    <source>
        <dbReference type="RefSeq" id="XP_026746059.1"/>
    </source>
</evidence>
<dbReference type="KEGG" id="tnl:113507398"/>
<gene>
    <name evidence="4" type="primary">LOC113507398</name>
</gene>
<keyword evidence="1" id="KW-1133">Transmembrane helix</keyword>
<dbReference type="GeneID" id="113507398"/>
<accession>A0A7E5X049</accession>
<evidence type="ECO:0000259" key="2">
    <source>
        <dbReference type="Pfam" id="PF13843"/>
    </source>
</evidence>
<dbReference type="AlphaFoldDB" id="A0A7E5X049"/>
<dbReference type="Pfam" id="PF13843">
    <property type="entry name" value="DDE_Tnp_1_7"/>
    <property type="match status" value="1"/>
</dbReference>
<evidence type="ECO:0000256" key="1">
    <source>
        <dbReference type="SAM" id="Phobius"/>
    </source>
</evidence>
<keyword evidence="1" id="KW-0472">Membrane</keyword>
<feature type="transmembrane region" description="Helical" evidence="1">
    <location>
        <begin position="147"/>
        <end position="166"/>
    </location>
</feature>
<proteinExistence type="predicted"/>
<dbReference type="Proteomes" id="UP000322000">
    <property type="component" value="Unplaced"/>
</dbReference>
<dbReference type="RefSeq" id="XP_026746059.1">
    <property type="nucleotide sequence ID" value="XM_026890258.1"/>
</dbReference>
<protein>
    <submittedName>
        <fullName evidence="4">PiggyBac transposable element-derived protein 3-like</fullName>
    </submittedName>
</protein>
<keyword evidence="1" id="KW-0812">Transmembrane</keyword>
<feature type="domain" description="PiggyBac transposable element-derived protein" evidence="2">
    <location>
        <begin position="1"/>
        <end position="160"/>
    </location>
</feature>
<dbReference type="PANTHER" id="PTHR46599:SF3">
    <property type="entry name" value="PIGGYBAC TRANSPOSABLE ELEMENT-DERIVED PROTEIN 4"/>
    <property type="match status" value="1"/>
</dbReference>
<name>A0A7E5X049_TRINI</name>
<organism evidence="3 4">
    <name type="scientific">Trichoplusia ni</name>
    <name type="common">Cabbage looper</name>
    <dbReference type="NCBI Taxonomy" id="7111"/>
    <lineage>
        <taxon>Eukaryota</taxon>
        <taxon>Metazoa</taxon>
        <taxon>Ecdysozoa</taxon>
        <taxon>Arthropoda</taxon>
        <taxon>Hexapoda</taxon>
        <taxon>Insecta</taxon>
        <taxon>Pterygota</taxon>
        <taxon>Neoptera</taxon>
        <taxon>Endopterygota</taxon>
        <taxon>Lepidoptera</taxon>
        <taxon>Glossata</taxon>
        <taxon>Ditrysia</taxon>
        <taxon>Noctuoidea</taxon>
        <taxon>Noctuidae</taxon>
        <taxon>Plusiinae</taxon>
        <taxon>Trichoplusia</taxon>
    </lineage>
</organism>
<dbReference type="PANTHER" id="PTHR46599">
    <property type="entry name" value="PIGGYBAC TRANSPOSABLE ELEMENT-DERIVED PROTEIN 4"/>
    <property type="match status" value="1"/>
</dbReference>
<dbReference type="InParanoid" id="A0A7E5X049"/>
<dbReference type="OrthoDB" id="5876240at2759"/>
<dbReference type="InterPro" id="IPR029526">
    <property type="entry name" value="PGBD"/>
</dbReference>
<reference evidence="4" key="1">
    <citation type="submission" date="2025-08" db="UniProtKB">
        <authorList>
            <consortium name="RefSeq"/>
        </authorList>
    </citation>
    <scope>IDENTIFICATION</scope>
</reference>
<evidence type="ECO:0000313" key="3">
    <source>
        <dbReference type="Proteomes" id="UP000322000"/>
    </source>
</evidence>
<keyword evidence="3" id="KW-1185">Reference proteome</keyword>
<sequence>MKLIQDFENEGRIVVADNFYSSIGLTEALIDKKTFYCGTLRSNRKSLSKHVVSTKLKKGDIIGKMNNKGIKVIKWFDKRPVLMVTTCKNHDTSLKKTGKKQRRTNEEILKPDCVLTYNNYKKGIDYSDHMSSYYSTLRRGLKWYRKVMLELLFGTAVINALIVYNLKNENKLTKKEFIEHIIQKFSKMSLRKQPRIPWHRYNFIFFYHLQANLFYSWFHNLIMGDKKRNCSGCYDRLRLTLSSKVARNKVKKVKTMCDACKKTLCRECYNENHTSNITV</sequence>